<feature type="domain" description="Peptidase S1" evidence="8">
    <location>
        <begin position="38"/>
        <end position="280"/>
    </location>
</feature>
<dbReference type="PROSITE" id="PS50240">
    <property type="entry name" value="TRYPSIN_DOM"/>
    <property type="match status" value="1"/>
</dbReference>
<protein>
    <submittedName>
        <fullName evidence="10">Mite allergen Eur m 3-like</fullName>
    </submittedName>
</protein>
<keyword evidence="9" id="KW-1185">Reference proteome</keyword>
<evidence type="ECO:0000256" key="3">
    <source>
        <dbReference type="ARBA" id="ARBA00022801"/>
    </source>
</evidence>
<dbReference type="PRINTS" id="PR00722">
    <property type="entry name" value="CHYMOTRYPSIN"/>
</dbReference>
<keyword evidence="4 6" id="KW-0720">Serine protease</keyword>
<dbReference type="Gene3D" id="2.40.10.10">
    <property type="entry name" value="Trypsin-like serine proteases"/>
    <property type="match status" value="1"/>
</dbReference>
<name>A0A8B8GT93_9HEMI</name>
<keyword evidence="7" id="KW-0732">Signal</keyword>
<keyword evidence="3 6" id="KW-0378">Hydrolase</keyword>
<dbReference type="GeneID" id="112694287"/>
<evidence type="ECO:0000313" key="10">
    <source>
        <dbReference type="RefSeq" id="XP_025425497.1"/>
    </source>
</evidence>
<evidence type="ECO:0000256" key="5">
    <source>
        <dbReference type="ARBA" id="ARBA00023157"/>
    </source>
</evidence>
<dbReference type="InterPro" id="IPR001314">
    <property type="entry name" value="Peptidase_S1A"/>
</dbReference>
<evidence type="ECO:0000256" key="6">
    <source>
        <dbReference type="RuleBase" id="RU363034"/>
    </source>
</evidence>
<keyword evidence="2 6" id="KW-0645">Protease</keyword>
<dbReference type="RefSeq" id="XP_025425497.1">
    <property type="nucleotide sequence ID" value="XM_025569712.1"/>
</dbReference>
<evidence type="ECO:0000256" key="4">
    <source>
        <dbReference type="ARBA" id="ARBA00022825"/>
    </source>
</evidence>
<accession>A0A8B8GT93</accession>
<evidence type="ECO:0000313" key="9">
    <source>
        <dbReference type="Proteomes" id="UP000694846"/>
    </source>
</evidence>
<evidence type="ECO:0000256" key="1">
    <source>
        <dbReference type="ARBA" id="ARBA00007664"/>
    </source>
</evidence>
<dbReference type="PANTHER" id="PTHR24276:SF96">
    <property type="entry name" value="PEPTIDASE S1 DOMAIN-CONTAINING PROTEIN"/>
    <property type="match status" value="1"/>
</dbReference>
<evidence type="ECO:0000259" key="8">
    <source>
        <dbReference type="PROSITE" id="PS50240"/>
    </source>
</evidence>
<dbReference type="AlphaFoldDB" id="A0A8B8GT93"/>
<sequence length="309" mass="34134">MTTMTTVMHFLCILSIAIAVAVEIPQIDDHTENRFARVAYGEDYDHEKYEYVVMLLGEDENSSEIASLCSGSLLSPIAVLTAAHCTYGMTASKLTVVVPKTASDDVRLSEVQKIYQHPAYKKLKTFADLSLLKIKRPFISIKRFASIAGLPSDFVGNTGRKCVAIGFGDKAPGDMSENGQIINITIQYGSDKCKSMLEDDGFSNELGKAVHEEFLCSTNDNHTVCHGDSGGPLICGEHQFGVSSNVIVGEQDDNHCGRYEDMSRFVFLYHYRDWISSSMDSINDGKSDLLHHRLFVNILATLIVLCVQN</sequence>
<dbReference type="SMART" id="SM00020">
    <property type="entry name" value="Tryp_SPc"/>
    <property type="match status" value="1"/>
</dbReference>
<dbReference type="PROSITE" id="PS00134">
    <property type="entry name" value="TRYPSIN_HIS"/>
    <property type="match status" value="1"/>
</dbReference>
<dbReference type="InterPro" id="IPR018114">
    <property type="entry name" value="TRYPSIN_HIS"/>
</dbReference>
<dbReference type="SUPFAM" id="SSF50494">
    <property type="entry name" value="Trypsin-like serine proteases"/>
    <property type="match status" value="1"/>
</dbReference>
<dbReference type="PANTHER" id="PTHR24276">
    <property type="entry name" value="POLYSERASE-RELATED"/>
    <property type="match status" value="1"/>
</dbReference>
<dbReference type="InterPro" id="IPR043504">
    <property type="entry name" value="Peptidase_S1_PA_chymotrypsin"/>
</dbReference>
<dbReference type="InterPro" id="IPR009003">
    <property type="entry name" value="Peptidase_S1_PA"/>
</dbReference>
<dbReference type="PROSITE" id="PS00135">
    <property type="entry name" value="TRYPSIN_SER"/>
    <property type="match status" value="1"/>
</dbReference>
<dbReference type="GO" id="GO:0004252">
    <property type="term" value="F:serine-type endopeptidase activity"/>
    <property type="evidence" value="ECO:0007669"/>
    <property type="project" value="InterPro"/>
</dbReference>
<evidence type="ECO:0000256" key="2">
    <source>
        <dbReference type="ARBA" id="ARBA00022670"/>
    </source>
</evidence>
<feature type="signal peptide" evidence="7">
    <location>
        <begin position="1"/>
        <end position="19"/>
    </location>
</feature>
<dbReference type="Proteomes" id="UP000694846">
    <property type="component" value="Unplaced"/>
</dbReference>
<dbReference type="InterPro" id="IPR001254">
    <property type="entry name" value="Trypsin_dom"/>
</dbReference>
<dbReference type="OrthoDB" id="6587056at2759"/>
<comment type="similarity">
    <text evidence="1">Belongs to the peptidase S1 family.</text>
</comment>
<reference evidence="10" key="1">
    <citation type="submission" date="2025-08" db="UniProtKB">
        <authorList>
            <consortium name="RefSeq"/>
        </authorList>
    </citation>
    <scope>IDENTIFICATION</scope>
    <source>
        <tissue evidence="10">Whole body</tissue>
    </source>
</reference>
<dbReference type="GO" id="GO:0006508">
    <property type="term" value="P:proteolysis"/>
    <property type="evidence" value="ECO:0007669"/>
    <property type="project" value="UniProtKB-KW"/>
</dbReference>
<dbReference type="Pfam" id="PF00089">
    <property type="entry name" value="Trypsin"/>
    <property type="match status" value="1"/>
</dbReference>
<organism evidence="9 10">
    <name type="scientific">Sipha flava</name>
    <name type="common">yellow sugarcane aphid</name>
    <dbReference type="NCBI Taxonomy" id="143950"/>
    <lineage>
        <taxon>Eukaryota</taxon>
        <taxon>Metazoa</taxon>
        <taxon>Ecdysozoa</taxon>
        <taxon>Arthropoda</taxon>
        <taxon>Hexapoda</taxon>
        <taxon>Insecta</taxon>
        <taxon>Pterygota</taxon>
        <taxon>Neoptera</taxon>
        <taxon>Paraneoptera</taxon>
        <taxon>Hemiptera</taxon>
        <taxon>Sternorrhyncha</taxon>
        <taxon>Aphidomorpha</taxon>
        <taxon>Aphidoidea</taxon>
        <taxon>Aphididae</taxon>
        <taxon>Sipha</taxon>
    </lineage>
</organism>
<feature type="chain" id="PRO_5034144033" evidence="7">
    <location>
        <begin position="20"/>
        <end position="309"/>
    </location>
</feature>
<evidence type="ECO:0000256" key="7">
    <source>
        <dbReference type="SAM" id="SignalP"/>
    </source>
</evidence>
<proteinExistence type="inferred from homology"/>
<dbReference type="InterPro" id="IPR050430">
    <property type="entry name" value="Peptidase_S1"/>
</dbReference>
<gene>
    <name evidence="10" type="primary">LOC112694287</name>
</gene>
<dbReference type="InterPro" id="IPR033116">
    <property type="entry name" value="TRYPSIN_SER"/>
</dbReference>
<keyword evidence="5" id="KW-1015">Disulfide bond</keyword>